<feature type="transmembrane region" description="Helical" evidence="14">
    <location>
        <begin position="383"/>
        <end position="404"/>
    </location>
</feature>
<evidence type="ECO:0000256" key="9">
    <source>
        <dbReference type="ARBA" id="ARBA00022967"/>
    </source>
</evidence>
<dbReference type="CDD" id="cd03249">
    <property type="entry name" value="ABC_MTABC3_MDL1_MDL2"/>
    <property type="match status" value="2"/>
</dbReference>
<evidence type="ECO:0000256" key="11">
    <source>
        <dbReference type="ARBA" id="ARBA00023136"/>
    </source>
</evidence>
<dbReference type="Gene3D" id="3.40.50.300">
    <property type="entry name" value="P-loop containing nucleotide triphosphate hydrolases"/>
    <property type="match status" value="2"/>
</dbReference>
<dbReference type="PANTHER" id="PTHR43394">
    <property type="entry name" value="ATP-DEPENDENT PERMEASE MDL1, MITOCHONDRIAL"/>
    <property type="match status" value="1"/>
</dbReference>
<keyword evidence="6" id="KW-0677">Repeat</keyword>
<dbReference type="InterPro" id="IPR017871">
    <property type="entry name" value="ABC_transporter-like_CS"/>
</dbReference>
<feature type="transmembrane region" description="Helical" evidence="14">
    <location>
        <begin position="170"/>
        <end position="194"/>
    </location>
</feature>
<dbReference type="SMART" id="SM00382">
    <property type="entry name" value="AAA"/>
    <property type="match status" value="2"/>
</dbReference>
<evidence type="ECO:0000256" key="1">
    <source>
        <dbReference type="ARBA" id="ARBA00004651"/>
    </source>
</evidence>
<evidence type="ECO:0000313" key="17">
    <source>
        <dbReference type="EMBL" id="KAL3831882.1"/>
    </source>
</evidence>
<feature type="transmembrane region" description="Helical" evidence="14">
    <location>
        <begin position="880"/>
        <end position="900"/>
    </location>
</feature>
<evidence type="ECO:0000256" key="2">
    <source>
        <dbReference type="ARBA" id="ARBA00007577"/>
    </source>
</evidence>
<evidence type="ECO:0000256" key="3">
    <source>
        <dbReference type="ARBA" id="ARBA00022448"/>
    </source>
</evidence>
<dbReference type="FunFam" id="3.40.50.300:FF:000479">
    <property type="entry name" value="Multidrug resistance protein 1A"/>
    <property type="match status" value="1"/>
</dbReference>
<feature type="compositionally biased region" description="Low complexity" evidence="13">
    <location>
        <begin position="69"/>
        <end position="78"/>
    </location>
</feature>
<accession>A0ABD3T4V5</accession>
<keyword evidence="11 14" id="KW-0472">Membrane</keyword>
<feature type="transmembrane region" description="Helical" evidence="14">
    <location>
        <begin position="906"/>
        <end position="926"/>
    </location>
</feature>
<keyword evidence="5 14" id="KW-0812">Transmembrane</keyword>
<keyword evidence="12" id="KW-0325">Glycoprotein</keyword>
<evidence type="ECO:0000313" key="18">
    <source>
        <dbReference type="Proteomes" id="UP001634394"/>
    </source>
</evidence>
<keyword evidence="3" id="KW-0813">Transport</keyword>
<evidence type="ECO:0000256" key="4">
    <source>
        <dbReference type="ARBA" id="ARBA00022475"/>
    </source>
</evidence>
<keyword evidence="18" id="KW-1185">Reference proteome</keyword>
<dbReference type="SUPFAM" id="SSF52540">
    <property type="entry name" value="P-loop containing nucleoside triphosphate hydrolases"/>
    <property type="match status" value="2"/>
</dbReference>
<feature type="domain" description="ABC transporter" evidence="15">
    <location>
        <begin position="447"/>
        <end position="683"/>
    </location>
</feature>
<evidence type="ECO:0000256" key="7">
    <source>
        <dbReference type="ARBA" id="ARBA00022741"/>
    </source>
</evidence>
<evidence type="ECO:0000259" key="16">
    <source>
        <dbReference type="PROSITE" id="PS50929"/>
    </source>
</evidence>
<evidence type="ECO:0000256" key="6">
    <source>
        <dbReference type="ARBA" id="ARBA00022737"/>
    </source>
</evidence>
<evidence type="ECO:0000256" key="8">
    <source>
        <dbReference type="ARBA" id="ARBA00022840"/>
    </source>
</evidence>
<feature type="transmembrane region" description="Helical" evidence="14">
    <location>
        <begin position="799"/>
        <end position="819"/>
    </location>
</feature>
<dbReference type="GO" id="GO:0005524">
    <property type="term" value="F:ATP binding"/>
    <property type="evidence" value="ECO:0007669"/>
    <property type="project" value="UniProtKB-KW"/>
</dbReference>
<keyword evidence="10 14" id="KW-1133">Transmembrane helix</keyword>
<dbReference type="Pfam" id="PF00005">
    <property type="entry name" value="ABC_tran"/>
    <property type="match status" value="2"/>
</dbReference>
<dbReference type="EMBL" id="JBJQND010000019">
    <property type="protein sequence ID" value="KAL3831882.1"/>
    <property type="molecule type" value="Genomic_DNA"/>
</dbReference>
<proteinExistence type="inferred from homology"/>
<dbReference type="FunFam" id="3.40.50.300:FF:000205">
    <property type="entry name" value="ABC transporter B family member 4"/>
    <property type="match status" value="1"/>
</dbReference>
<dbReference type="Pfam" id="PF00664">
    <property type="entry name" value="ABC_membrane"/>
    <property type="match status" value="2"/>
</dbReference>
<dbReference type="FunFam" id="1.20.1560.10:FF:000046">
    <property type="entry name" value="ATP-binding cassette subfamily B member 11"/>
    <property type="match status" value="1"/>
</dbReference>
<feature type="compositionally biased region" description="Basic and acidic residues" evidence="13">
    <location>
        <begin position="12"/>
        <end position="21"/>
    </location>
</feature>
<reference evidence="17 18" key="1">
    <citation type="submission" date="2024-11" db="EMBL/GenBank/DDBJ databases">
        <title>Chromosome-level genome assembly of the freshwater bivalve Anodonta woodiana.</title>
        <authorList>
            <person name="Chen X."/>
        </authorList>
    </citation>
    <scope>NUCLEOTIDE SEQUENCE [LARGE SCALE GENOMIC DNA]</scope>
    <source>
        <strain evidence="17">MN2024</strain>
        <tissue evidence="17">Gills</tissue>
    </source>
</reference>
<feature type="domain" description="ABC transmembrane type-1" evidence="16">
    <location>
        <begin position="113"/>
        <end position="410"/>
    </location>
</feature>
<sequence>MSEPQLMGYKPKQNEGLHREANGGTKTGKVSPGQVKGIELHQNEVNHRGEKETNGVVVDMKSEKVVIKSGKNGDIGSSSDDDQDKKKKKEQQPLVGIFEVFRFADKIDVLLMIFGMLFACCHGAALPGMIIVFGDMIDLFVNHGKTAFLNVTSDPNALQNDLVGTMSKYAIYYVIIGGGVIIVGYCQVAFWMLASERQSFRIRLRFFRNIMRQEIGWFDTHESGELNTRLADDVGKIHDGIGDKLGSFFQWLSGGISGFTIGFVFGWKLTLVILAISPVLGACAFTMTKLVSSMSGKELKAYAKAGAVAEEVLGAIRTVTAFGGQEKECKRYNANLIEARDFGIKKGFINGVAVGVVWLVIFCAYALGFWYGAKLIREENYSIGNVMIVFFSVLIGAFSLGHAAPDVQSFSVARGAAYVVYKLIDQNPDIDSDSDSGMKPNSVAGTLEFRNVHFNYPSRPDVKVLNGVNLKVNRGETVALVGSSGCGKSTTVQLIQRFYDVGDGSILLDGVDVRQLNVKWLRQNIGIVSQEPVLFGTTIAENISYGREGVTQKEIEEAAIMANAHSFIKDLPDKYNTLVGERGAQLSGGQKQRIAIARALVRDPKILLLDEATSALDTESESVVQEALERASHGRTTIIIAHRLSTIKNADKIAGFKDGVVKEIGTHDELMQHKGIYCQLVTLQTQQQNEEDLEIEDLVKDDGAIHNKLLHQMTSIVDSPLKHQISVEGEMKGGKKEEEKAPQVSVKRILQMNAPEWYLILLGCFGSLINGGVMPAFAIIFSEILGVFVKPFDEQERQIAIYCGIFIAIGGASFIAYFVQGYTFGRSGEHLTMRLRELSFRAMLRQEIAWFDDHKNNTGALTTRLATDASQVQGASGIRLGTMIQSMASILTGVIIAFIYGWKMSLVLLGFLPFIAIAGALQMKILSGVAGKNKEALEGAGKVAVEGVENIRTVASLTKEEMFYQNYKATLTEPYEAALKKAHVVGITFSISQAIIFFAYATAFWFGAWLINRGEMQYVDVFKVFSAIVFGAMAIGQASSFAPDAGKASASAGHIFALLDKVPAIDVQSQDGLKLTEGQFTSKVVFKDVKFRYPNRPDVTVLNGLDLCVNPGETVALVGSSGCGKSTTVQLTERFYDVEDGVLSLDKYNVKDLNLHWLRSQIGIVSQEPVLFGTSIAENIAYGDNSRTVSMDEIIAAARKANIHTFIESLPLGYDTNVGDKGAQLSGGQKQRVAIARALLRNPKILLLDEATSALDTESEKIVQEALDRAQEGRTCIVIAHRLSTIQNADKICVIRHGQVVEQGTHSELLAKQGFYYKLNMAQQRKRL</sequence>
<keyword evidence="8" id="KW-0067">ATP-binding</keyword>
<dbReference type="PANTHER" id="PTHR43394:SF27">
    <property type="entry name" value="ATP-DEPENDENT TRANSLOCASE ABCB1-LIKE"/>
    <property type="match status" value="1"/>
</dbReference>
<keyword evidence="7" id="KW-0547">Nucleotide-binding</keyword>
<comment type="subcellular location">
    <subcellularLocation>
        <location evidence="1">Cell membrane</location>
        <topology evidence="1">Multi-pass membrane protein</topology>
    </subcellularLocation>
</comment>
<dbReference type="FunFam" id="1.20.1560.10:FF:000018">
    <property type="entry name" value="ATP-binding cassette subfamily B member 11"/>
    <property type="match status" value="1"/>
</dbReference>
<evidence type="ECO:0000256" key="14">
    <source>
        <dbReference type="SAM" id="Phobius"/>
    </source>
</evidence>
<evidence type="ECO:0000256" key="12">
    <source>
        <dbReference type="ARBA" id="ARBA00023180"/>
    </source>
</evidence>
<feature type="transmembrane region" description="Helical" evidence="14">
    <location>
        <begin position="245"/>
        <end position="265"/>
    </location>
</feature>
<evidence type="ECO:0000259" key="15">
    <source>
        <dbReference type="PROSITE" id="PS50893"/>
    </source>
</evidence>
<comment type="caution">
    <text evidence="17">The sequence shown here is derived from an EMBL/GenBank/DDBJ whole genome shotgun (WGS) entry which is preliminary data.</text>
</comment>
<feature type="region of interest" description="Disordered" evidence="13">
    <location>
        <begin position="1"/>
        <end position="61"/>
    </location>
</feature>
<protein>
    <submittedName>
        <fullName evidence="17">Uncharacterized protein</fullName>
    </submittedName>
</protein>
<feature type="domain" description="ABC transporter" evidence="15">
    <location>
        <begin position="1084"/>
        <end position="1322"/>
    </location>
</feature>
<organism evidence="17 18">
    <name type="scientific">Sinanodonta woodiana</name>
    <name type="common">Chinese pond mussel</name>
    <name type="synonym">Anodonta woodiana</name>
    <dbReference type="NCBI Taxonomy" id="1069815"/>
    <lineage>
        <taxon>Eukaryota</taxon>
        <taxon>Metazoa</taxon>
        <taxon>Spiralia</taxon>
        <taxon>Lophotrochozoa</taxon>
        <taxon>Mollusca</taxon>
        <taxon>Bivalvia</taxon>
        <taxon>Autobranchia</taxon>
        <taxon>Heteroconchia</taxon>
        <taxon>Palaeoheterodonta</taxon>
        <taxon>Unionida</taxon>
        <taxon>Unionoidea</taxon>
        <taxon>Unionidae</taxon>
        <taxon>Unioninae</taxon>
        <taxon>Sinanodonta</taxon>
    </lineage>
</organism>
<dbReference type="CDD" id="cd18578">
    <property type="entry name" value="ABC_6TM_Pgp_ABCB1_D2_like"/>
    <property type="match status" value="1"/>
</dbReference>
<evidence type="ECO:0000256" key="10">
    <source>
        <dbReference type="ARBA" id="ARBA00022989"/>
    </source>
</evidence>
<dbReference type="PROSITE" id="PS50893">
    <property type="entry name" value="ABC_TRANSPORTER_2"/>
    <property type="match status" value="2"/>
</dbReference>
<feature type="transmembrane region" description="Helical" evidence="14">
    <location>
        <begin position="348"/>
        <end position="371"/>
    </location>
</feature>
<dbReference type="Proteomes" id="UP001634394">
    <property type="component" value="Unassembled WGS sequence"/>
</dbReference>
<name>A0ABD3T4V5_SINWO</name>
<dbReference type="SUPFAM" id="SSF90123">
    <property type="entry name" value="ABC transporter transmembrane region"/>
    <property type="match status" value="2"/>
</dbReference>
<feature type="transmembrane region" description="Helical" evidence="14">
    <location>
        <begin position="757"/>
        <end position="779"/>
    </location>
</feature>
<dbReference type="InterPro" id="IPR039421">
    <property type="entry name" value="Type_1_exporter"/>
</dbReference>
<keyword evidence="4" id="KW-1003">Cell membrane</keyword>
<keyword evidence="9" id="KW-1278">Translocase</keyword>
<feature type="transmembrane region" description="Helical" evidence="14">
    <location>
        <begin position="984"/>
        <end position="1009"/>
    </location>
</feature>
<feature type="transmembrane region" description="Helical" evidence="14">
    <location>
        <begin position="109"/>
        <end position="133"/>
    </location>
</feature>
<dbReference type="PROSITE" id="PS50929">
    <property type="entry name" value="ABC_TM1F"/>
    <property type="match status" value="2"/>
</dbReference>
<feature type="region of interest" description="Disordered" evidence="13">
    <location>
        <begin position="69"/>
        <end position="88"/>
    </location>
</feature>
<dbReference type="InterPro" id="IPR003593">
    <property type="entry name" value="AAA+_ATPase"/>
</dbReference>
<feature type="domain" description="ABC transmembrane type-1" evidence="16">
    <location>
        <begin position="761"/>
        <end position="1047"/>
    </location>
</feature>
<feature type="transmembrane region" description="Helical" evidence="14">
    <location>
        <begin position="271"/>
        <end position="291"/>
    </location>
</feature>
<dbReference type="Gene3D" id="1.20.1560.10">
    <property type="entry name" value="ABC transporter type 1, transmembrane domain"/>
    <property type="match status" value="1"/>
</dbReference>
<dbReference type="GO" id="GO:0005886">
    <property type="term" value="C:plasma membrane"/>
    <property type="evidence" value="ECO:0007669"/>
    <property type="project" value="UniProtKB-SubCell"/>
</dbReference>
<dbReference type="CDD" id="cd18577">
    <property type="entry name" value="ABC_6TM_Pgp_ABCB1_D1_like"/>
    <property type="match status" value="1"/>
</dbReference>
<dbReference type="InterPro" id="IPR036640">
    <property type="entry name" value="ABC1_TM_sf"/>
</dbReference>
<dbReference type="InterPro" id="IPR027417">
    <property type="entry name" value="P-loop_NTPase"/>
</dbReference>
<dbReference type="InterPro" id="IPR003439">
    <property type="entry name" value="ABC_transporter-like_ATP-bd"/>
</dbReference>
<comment type="similarity">
    <text evidence="2">Belongs to the ABC transporter superfamily. ABCB family. Multidrug resistance exporter (TC 3.A.1.201) subfamily.</text>
</comment>
<evidence type="ECO:0000256" key="13">
    <source>
        <dbReference type="SAM" id="MobiDB-lite"/>
    </source>
</evidence>
<feature type="compositionally biased region" description="Basic and acidic residues" evidence="13">
    <location>
        <begin position="38"/>
        <end position="53"/>
    </location>
</feature>
<evidence type="ECO:0000256" key="5">
    <source>
        <dbReference type="ARBA" id="ARBA00022692"/>
    </source>
</evidence>
<dbReference type="PROSITE" id="PS00211">
    <property type="entry name" value="ABC_TRANSPORTER_1"/>
    <property type="match status" value="2"/>
</dbReference>
<gene>
    <name evidence="17" type="ORF">ACJMK2_023579</name>
</gene>
<dbReference type="InterPro" id="IPR011527">
    <property type="entry name" value="ABC1_TM_dom"/>
</dbReference>